<reference evidence="1 2" key="1">
    <citation type="submission" date="2020-04" db="EMBL/GenBank/DDBJ databases">
        <authorList>
            <person name="Hitch T.C.A."/>
            <person name="Wylensek D."/>
            <person name="Clavel T."/>
        </authorList>
    </citation>
    <scope>NUCLEOTIDE SEQUENCE [LARGE SCALE GENOMIC DNA]</scope>
    <source>
        <strain evidence="1 2">BSM-130-P53-3C</strain>
    </source>
</reference>
<comment type="caution">
    <text evidence="1">The sequence shown here is derived from an EMBL/GenBank/DDBJ whole genome shotgun (WGS) entry which is preliminary data.</text>
</comment>
<accession>A0A7X9RMP0</accession>
<dbReference type="AlphaFoldDB" id="A0A7X9RMP0"/>
<name>A0A7X9RMP0_9BIFI</name>
<sequence length="156" mass="18005">MKRSSRTVKEDLLQEVTVKAVNRILTDSDGFLRQMQENIVKAITTADTMSPDSIQARLDELQKKLIRKVNSKQDYDAIADEIFRLREQKSQAEADIRSREEPRKRIDELQGFTGSQQSEIIEFDESLARKLVQQITVYDDHFTVEFKSGLAIEIEA</sequence>
<evidence type="ECO:0000313" key="1">
    <source>
        <dbReference type="EMBL" id="NME61771.1"/>
    </source>
</evidence>
<dbReference type="Proteomes" id="UP000588369">
    <property type="component" value="Unassembled WGS sequence"/>
</dbReference>
<proteinExistence type="predicted"/>
<evidence type="ECO:0008006" key="3">
    <source>
        <dbReference type="Google" id="ProtNLM"/>
    </source>
</evidence>
<protein>
    <recommendedName>
        <fullName evidence="3">DNA recombinase</fullName>
    </recommendedName>
</protein>
<organism evidence="1 2">
    <name type="scientific">Bifidobacterium thermophilum</name>
    <dbReference type="NCBI Taxonomy" id="33905"/>
    <lineage>
        <taxon>Bacteria</taxon>
        <taxon>Bacillati</taxon>
        <taxon>Actinomycetota</taxon>
        <taxon>Actinomycetes</taxon>
        <taxon>Bifidobacteriales</taxon>
        <taxon>Bifidobacteriaceae</taxon>
        <taxon>Bifidobacterium</taxon>
    </lineage>
</organism>
<gene>
    <name evidence="1" type="ORF">HF844_02990</name>
</gene>
<evidence type="ECO:0000313" key="2">
    <source>
        <dbReference type="Proteomes" id="UP000588369"/>
    </source>
</evidence>
<dbReference type="EMBL" id="JABAGI010000002">
    <property type="protein sequence ID" value="NME61771.1"/>
    <property type="molecule type" value="Genomic_DNA"/>
</dbReference>
<dbReference type="RefSeq" id="WP_168983874.1">
    <property type="nucleotide sequence ID" value="NZ_JABAGI010000002.1"/>
</dbReference>